<accession>A0A3G1B5B7</accession>
<dbReference type="EMBL" id="CP011097">
    <property type="protein sequence ID" value="AJZ76199.1"/>
    <property type="molecule type" value="Genomic_DNA"/>
</dbReference>
<dbReference type="STRING" id="1603555.SU86_007290"/>
<evidence type="ECO:0000313" key="2">
    <source>
        <dbReference type="EMBL" id="AJZ76199.1"/>
    </source>
</evidence>
<organism evidence="2 3">
    <name type="scientific">Candidatus Nitrosotenuis cloacae</name>
    <dbReference type="NCBI Taxonomy" id="1603555"/>
    <lineage>
        <taxon>Archaea</taxon>
        <taxon>Nitrososphaerota</taxon>
        <taxon>Candidatus Nitrosotenuis</taxon>
    </lineage>
</organism>
<evidence type="ECO:0000313" key="3">
    <source>
        <dbReference type="Proteomes" id="UP000266745"/>
    </source>
</evidence>
<name>A0A3G1B5B7_9ARCH</name>
<dbReference type="AlphaFoldDB" id="A0A3G1B5B7"/>
<protein>
    <submittedName>
        <fullName evidence="2">Uncharacterized protein</fullName>
    </submittedName>
</protein>
<feature type="region of interest" description="Disordered" evidence="1">
    <location>
        <begin position="71"/>
        <end position="93"/>
    </location>
</feature>
<dbReference type="Proteomes" id="UP000266745">
    <property type="component" value="Chromosome"/>
</dbReference>
<evidence type="ECO:0000256" key="1">
    <source>
        <dbReference type="SAM" id="MobiDB-lite"/>
    </source>
</evidence>
<keyword evidence="3" id="KW-1185">Reference proteome</keyword>
<dbReference type="RefSeq" id="WP_048186889.1">
    <property type="nucleotide sequence ID" value="NZ_CP011097.1"/>
</dbReference>
<gene>
    <name evidence="2" type="ORF">SU86_007290</name>
</gene>
<feature type="compositionally biased region" description="Basic and acidic residues" evidence="1">
    <location>
        <begin position="83"/>
        <end position="93"/>
    </location>
</feature>
<dbReference type="KEGG" id="tah:SU86_007290"/>
<reference evidence="2 3" key="1">
    <citation type="journal article" date="2016" name="Sci. Rep.">
        <title>A novel ammonia-oxidizing archaeon from wastewater treatment plant: Its enrichment, physiological and genomic characteristics.</title>
        <authorList>
            <person name="Li Y."/>
            <person name="Ding K."/>
            <person name="Wen X."/>
            <person name="Zhang B."/>
            <person name="Shen B."/>
            <person name="Yang Y."/>
        </authorList>
    </citation>
    <scope>NUCLEOTIDE SEQUENCE [LARGE SCALE GENOMIC DNA]</scope>
    <source>
        <strain evidence="2 3">SAT1</strain>
    </source>
</reference>
<proteinExistence type="predicted"/>
<sequence>MEELGERVSEYISDRKISFDGECYHSRIPLEIMKIVIQYGVNLNSVQWEGVWKDGNKLHVVLSFKMAEAAKQSKSETIPEENNPEKDYVVLKG</sequence>
<dbReference type="GeneID" id="24874359"/>